<dbReference type="InterPro" id="IPR007048">
    <property type="entry name" value="IraD/Gp25-like"/>
</dbReference>
<comment type="caution">
    <text evidence="2">The sequence shown here is derived from an EMBL/GenBank/DDBJ whole genome shotgun (WGS) entry which is preliminary data.</text>
</comment>
<sequence>MDRHTGKRLAGGDHLGQSIDDILETPVGTRCGRRDYGSEVPKLIDQPNNELGRVRIIAAAAHALLRQEGRARLFRVVLSPGKLPQSAVLTITGRRTDVPGAPAFTHSSTVRALSALA</sequence>
<dbReference type="Gene3D" id="3.10.450.40">
    <property type="match status" value="1"/>
</dbReference>
<feature type="domain" description="IraD/Gp25-like" evidence="1">
    <location>
        <begin position="13"/>
        <end position="92"/>
    </location>
</feature>
<evidence type="ECO:0000313" key="3">
    <source>
        <dbReference type="Proteomes" id="UP000244013"/>
    </source>
</evidence>
<dbReference type="Proteomes" id="UP000244013">
    <property type="component" value="Unassembled WGS sequence"/>
</dbReference>
<evidence type="ECO:0000313" key="2">
    <source>
        <dbReference type="EMBL" id="PTW44680.1"/>
    </source>
</evidence>
<organism evidence="2 3">
    <name type="scientific">Sphingomonas faeni</name>
    <dbReference type="NCBI Taxonomy" id="185950"/>
    <lineage>
        <taxon>Bacteria</taxon>
        <taxon>Pseudomonadati</taxon>
        <taxon>Pseudomonadota</taxon>
        <taxon>Alphaproteobacteria</taxon>
        <taxon>Sphingomonadales</taxon>
        <taxon>Sphingomonadaceae</taxon>
        <taxon>Sphingomonas</taxon>
    </lineage>
</organism>
<accession>A0A2T5TZK0</accession>
<dbReference type="SUPFAM" id="SSF160719">
    <property type="entry name" value="gpW/gp25-like"/>
    <property type="match status" value="1"/>
</dbReference>
<evidence type="ECO:0000259" key="1">
    <source>
        <dbReference type="Pfam" id="PF04965"/>
    </source>
</evidence>
<dbReference type="GeneID" id="91007292"/>
<dbReference type="RefSeq" id="WP_341871542.1">
    <property type="nucleotide sequence ID" value="NZ_QAYE01000009.1"/>
</dbReference>
<proteinExistence type="predicted"/>
<reference evidence="2 3" key="1">
    <citation type="submission" date="2018-04" db="EMBL/GenBank/DDBJ databases">
        <title>Genomic Encyclopedia of Type Strains, Phase III (KMG-III): the genomes of soil and plant-associated and newly described type strains.</title>
        <authorList>
            <person name="Whitman W."/>
        </authorList>
    </citation>
    <scope>NUCLEOTIDE SEQUENCE [LARGE SCALE GENOMIC DNA]</scope>
    <source>
        <strain evidence="2 3">MA-olki</strain>
    </source>
</reference>
<gene>
    <name evidence="2" type="ORF">C8J25_109110</name>
</gene>
<protein>
    <recommendedName>
        <fullName evidence="1">IraD/Gp25-like domain-containing protein</fullName>
    </recommendedName>
</protein>
<dbReference type="Pfam" id="PF04965">
    <property type="entry name" value="GPW_gp25"/>
    <property type="match status" value="1"/>
</dbReference>
<dbReference type="AlphaFoldDB" id="A0A2T5TZK0"/>
<name>A0A2T5TZK0_9SPHN</name>
<dbReference type="EMBL" id="QAYE01000009">
    <property type="protein sequence ID" value="PTW44680.1"/>
    <property type="molecule type" value="Genomic_DNA"/>
</dbReference>